<evidence type="ECO:0000313" key="2">
    <source>
        <dbReference type="EnsemblMetazoa" id="AMAM014043-PA"/>
    </source>
</evidence>
<dbReference type="Proteomes" id="UP000075901">
    <property type="component" value="Unassembled WGS sequence"/>
</dbReference>
<evidence type="ECO:0000256" key="1">
    <source>
        <dbReference type="SAM" id="MobiDB-lite"/>
    </source>
</evidence>
<name>A0A182SV39_9DIPT</name>
<feature type="compositionally biased region" description="Basic and acidic residues" evidence="1">
    <location>
        <begin position="80"/>
        <end position="99"/>
    </location>
</feature>
<proteinExistence type="predicted"/>
<dbReference type="VEuPathDB" id="VectorBase:AMAM014043"/>
<dbReference type="AlphaFoldDB" id="A0A182SV39"/>
<dbReference type="EnsemblMetazoa" id="AMAM014043-RA">
    <property type="protein sequence ID" value="AMAM014043-PA"/>
    <property type="gene ID" value="AMAM014043"/>
</dbReference>
<protein>
    <submittedName>
        <fullName evidence="2">Uncharacterized protein</fullName>
    </submittedName>
</protein>
<keyword evidence="3" id="KW-1185">Reference proteome</keyword>
<feature type="region of interest" description="Disordered" evidence="1">
    <location>
        <begin position="1"/>
        <end position="106"/>
    </location>
</feature>
<evidence type="ECO:0000313" key="3">
    <source>
        <dbReference type="Proteomes" id="UP000075901"/>
    </source>
</evidence>
<reference evidence="3" key="1">
    <citation type="submission" date="2013-09" db="EMBL/GenBank/DDBJ databases">
        <title>The Genome Sequence of Anopheles maculatus species B.</title>
        <authorList>
            <consortium name="The Broad Institute Genomics Platform"/>
            <person name="Neafsey D.E."/>
            <person name="Besansky N."/>
            <person name="Howell P."/>
            <person name="Walton C."/>
            <person name="Young S.K."/>
            <person name="Zeng Q."/>
            <person name="Gargeya S."/>
            <person name="Fitzgerald M."/>
            <person name="Haas B."/>
            <person name="Abouelleil A."/>
            <person name="Allen A.W."/>
            <person name="Alvarado L."/>
            <person name="Arachchi H.M."/>
            <person name="Berlin A.M."/>
            <person name="Chapman S.B."/>
            <person name="Gainer-Dewar J."/>
            <person name="Goldberg J."/>
            <person name="Griggs A."/>
            <person name="Gujja S."/>
            <person name="Hansen M."/>
            <person name="Howarth C."/>
            <person name="Imamovic A."/>
            <person name="Ireland A."/>
            <person name="Larimer J."/>
            <person name="McCowan C."/>
            <person name="Murphy C."/>
            <person name="Pearson M."/>
            <person name="Poon T.W."/>
            <person name="Priest M."/>
            <person name="Roberts A."/>
            <person name="Saif S."/>
            <person name="Shea T."/>
            <person name="Sisk P."/>
            <person name="Sykes S."/>
            <person name="Wortman J."/>
            <person name="Nusbaum C."/>
            <person name="Birren B."/>
        </authorList>
    </citation>
    <scope>NUCLEOTIDE SEQUENCE [LARGE SCALE GENOMIC DNA]</scope>
    <source>
        <strain evidence="3">maculatus3</strain>
    </source>
</reference>
<feature type="compositionally biased region" description="Basic residues" evidence="1">
    <location>
        <begin position="11"/>
        <end position="21"/>
    </location>
</feature>
<reference evidence="2" key="2">
    <citation type="submission" date="2020-05" db="UniProtKB">
        <authorList>
            <consortium name="EnsemblMetazoa"/>
        </authorList>
    </citation>
    <scope>IDENTIFICATION</scope>
    <source>
        <strain evidence="2">maculatus3</strain>
    </source>
</reference>
<accession>A0A182SV39</accession>
<organism evidence="2 3">
    <name type="scientific">Anopheles maculatus</name>
    <dbReference type="NCBI Taxonomy" id="74869"/>
    <lineage>
        <taxon>Eukaryota</taxon>
        <taxon>Metazoa</taxon>
        <taxon>Ecdysozoa</taxon>
        <taxon>Arthropoda</taxon>
        <taxon>Hexapoda</taxon>
        <taxon>Insecta</taxon>
        <taxon>Pterygota</taxon>
        <taxon>Neoptera</taxon>
        <taxon>Endopterygota</taxon>
        <taxon>Diptera</taxon>
        <taxon>Nematocera</taxon>
        <taxon>Culicoidea</taxon>
        <taxon>Culicidae</taxon>
        <taxon>Anophelinae</taxon>
        <taxon>Anopheles</taxon>
        <taxon>Anopheles maculatus group</taxon>
    </lineage>
</organism>
<sequence length="106" mass="12148">MGTANDNQQQQRHHHHHHRRSQNQPRQQQRPVAGETKNLPASGDQAVSKSGAIVGKGRTKPTKGDESDDWQYPFQQQKQQPREEPVWGAKERTNERDWGGFKVSCL</sequence>